<dbReference type="Proteomes" id="UP001620645">
    <property type="component" value="Unassembled WGS sequence"/>
</dbReference>
<dbReference type="AlphaFoldDB" id="A0ABD2JQ39"/>
<comment type="caution">
    <text evidence="1">The sequence shown here is derived from an EMBL/GenBank/DDBJ whole genome shotgun (WGS) entry which is preliminary data.</text>
</comment>
<accession>A0ABD2JQ39</accession>
<protein>
    <submittedName>
        <fullName evidence="1">Uncharacterized protein</fullName>
    </submittedName>
</protein>
<name>A0ABD2JQ39_HETSC</name>
<evidence type="ECO:0000313" key="2">
    <source>
        <dbReference type="Proteomes" id="UP001620645"/>
    </source>
</evidence>
<proteinExistence type="predicted"/>
<sequence>MPVHSNKHFAKNSSPKCTHYFCPVLWSVRLKSLKSMDQAPGLFDQCFSSPPTNFHPTNQPATLLILAELQPVDDDNDKTTPSQVSALLRLLRPAPADPLQILKAPPPSVTL</sequence>
<evidence type="ECO:0000313" key="1">
    <source>
        <dbReference type="EMBL" id="KAL3092713.1"/>
    </source>
</evidence>
<reference evidence="1 2" key="1">
    <citation type="submission" date="2024-10" db="EMBL/GenBank/DDBJ databases">
        <authorList>
            <person name="Kim D."/>
        </authorList>
    </citation>
    <scope>NUCLEOTIDE SEQUENCE [LARGE SCALE GENOMIC DNA]</scope>
    <source>
        <strain evidence="1">Taebaek</strain>
    </source>
</reference>
<dbReference type="EMBL" id="JBICCN010000118">
    <property type="protein sequence ID" value="KAL3092713.1"/>
    <property type="molecule type" value="Genomic_DNA"/>
</dbReference>
<gene>
    <name evidence="1" type="ORF">niasHS_007922</name>
</gene>
<organism evidence="1 2">
    <name type="scientific">Heterodera schachtii</name>
    <name type="common">Sugarbeet cyst nematode worm</name>
    <name type="synonym">Tylenchus schachtii</name>
    <dbReference type="NCBI Taxonomy" id="97005"/>
    <lineage>
        <taxon>Eukaryota</taxon>
        <taxon>Metazoa</taxon>
        <taxon>Ecdysozoa</taxon>
        <taxon>Nematoda</taxon>
        <taxon>Chromadorea</taxon>
        <taxon>Rhabditida</taxon>
        <taxon>Tylenchina</taxon>
        <taxon>Tylenchomorpha</taxon>
        <taxon>Tylenchoidea</taxon>
        <taxon>Heteroderidae</taxon>
        <taxon>Heteroderinae</taxon>
        <taxon>Heterodera</taxon>
    </lineage>
</organism>
<keyword evidence="2" id="KW-1185">Reference proteome</keyword>